<dbReference type="RefSeq" id="WP_146284446.1">
    <property type="nucleotide sequence ID" value="NZ_BMLP01000012.1"/>
</dbReference>
<evidence type="ECO:0000256" key="1">
    <source>
        <dbReference type="ARBA" id="ARBA00023015"/>
    </source>
</evidence>
<evidence type="ECO:0000256" key="3">
    <source>
        <dbReference type="ARBA" id="ARBA00023163"/>
    </source>
</evidence>
<evidence type="ECO:0000259" key="4">
    <source>
        <dbReference type="PROSITE" id="PS01124"/>
    </source>
</evidence>
<dbReference type="InterPro" id="IPR009057">
    <property type="entry name" value="Homeodomain-like_sf"/>
</dbReference>
<keyword evidence="6" id="KW-1185">Reference proteome</keyword>
<proteinExistence type="predicted"/>
<dbReference type="InterPro" id="IPR032687">
    <property type="entry name" value="AraC-type_N"/>
</dbReference>
<protein>
    <submittedName>
        <fullName evidence="5">AraC family transcriptional regulator</fullName>
    </submittedName>
</protein>
<gene>
    <name evidence="5" type="ORF">GCM10010991_35950</name>
</gene>
<sequence>MTNANLPAARQRAASLLLLPDLLDDFGTNLAAVLDGTGIKADDIRPDTFVPYSAFLSVLDNASRLTGREDFGILLGKCQTLAALGPLGVVLRRASTLGDAIGDFAAFQSRNSTGGAVYLMRSDRDVILGYGVYDHSARVSPQIYDLVLAVGSNLVAELTGGAVKPEEIFVTRSAPVDPTPYHRLGRCPVRFGQIQTGLVLRSASLDLPLPEADPILHDLALTRLLEAAEGHPLSLADHVRHMLRPAMLMGRAGMTTVADRLGLHPRTLRRRLRDEGTTFEVIKDDVRKAAAKDLLRLGDLSIADIAATLDYATASAFVNAFRRWLGTTPGLWRAAVRLNEA</sequence>
<dbReference type="GO" id="GO:0003700">
    <property type="term" value="F:DNA-binding transcription factor activity"/>
    <property type="evidence" value="ECO:0007669"/>
    <property type="project" value="InterPro"/>
</dbReference>
<dbReference type="OrthoDB" id="9805730at2"/>
<dbReference type="GO" id="GO:0005829">
    <property type="term" value="C:cytosol"/>
    <property type="evidence" value="ECO:0007669"/>
    <property type="project" value="TreeGrafter"/>
</dbReference>
<dbReference type="Pfam" id="PF12833">
    <property type="entry name" value="HTH_18"/>
    <property type="match status" value="1"/>
</dbReference>
<keyword evidence="2" id="KW-0238">DNA-binding</keyword>
<keyword evidence="3" id="KW-0804">Transcription</keyword>
<dbReference type="AlphaFoldDB" id="A0A917YNP5"/>
<evidence type="ECO:0000313" key="6">
    <source>
        <dbReference type="Proteomes" id="UP000598196"/>
    </source>
</evidence>
<comment type="caution">
    <text evidence="5">The sequence shown here is derived from an EMBL/GenBank/DDBJ whole genome shotgun (WGS) entry which is preliminary data.</text>
</comment>
<name>A0A917YNP5_9RHOB</name>
<dbReference type="PANTHER" id="PTHR47894">
    <property type="entry name" value="HTH-TYPE TRANSCRIPTIONAL REGULATOR GADX"/>
    <property type="match status" value="1"/>
</dbReference>
<dbReference type="GO" id="GO:0000976">
    <property type="term" value="F:transcription cis-regulatory region binding"/>
    <property type="evidence" value="ECO:0007669"/>
    <property type="project" value="TreeGrafter"/>
</dbReference>
<dbReference type="Pfam" id="PF12625">
    <property type="entry name" value="Arabinose_bd"/>
    <property type="match status" value="1"/>
</dbReference>
<dbReference type="SMART" id="SM00342">
    <property type="entry name" value="HTH_ARAC"/>
    <property type="match status" value="1"/>
</dbReference>
<organism evidence="5 6">
    <name type="scientific">Gemmobacter aquaticus</name>
    <dbReference type="NCBI Taxonomy" id="490185"/>
    <lineage>
        <taxon>Bacteria</taxon>
        <taxon>Pseudomonadati</taxon>
        <taxon>Pseudomonadota</taxon>
        <taxon>Alphaproteobacteria</taxon>
        <taxon>Rhodobacterales</taxon>
        <taxon>Paracoccaceae</taxon>
        <taxon>Gemmobacter</taxon>
    </lineage>
</organism>
<feature type="domain" description="HTH araC/xylS-type" evidence="4">
    <location>
        <begin position="237"/>
        <end position="335"/>
    </location>
</feature>
<dbReference type="Gene3D" id="1.10.10.60">
    <property type="entry name" value="Homeodomain-like"/>
    <property type="match status" value="1"/>
</dbReference>
<dbReference type="SUPFAM" id="SSF46689">
    <property type="entry name" value="Homeodomain-like"/>
    <property type="match status" value="1"/>
</dbReference>
<dbReference type="PANTHER" id="PTHR47894:SF4">
    <property type="entry name" value="HTH-TYPE TRANSCRIPTIONAL REGULATOR GADX"/>
    <property type="match status" value="1"/>
</dbReference>
<accession>A0A917YNP5</accession>
<dbReference type="EMBL" id="BMLP01000012">
    <property type="protein sequence ID" value="GGO38509.1"/>
    <property type="molecule type" value="Genomic_DNA"/>
</dbReference>
<dbReference type="Proteomes" id="UP000598196">
    <property type="component" value="Unassembled WGS sequence"/>
</dbReference>
<dbReference type="InterPro" id="IPR018060">
    <property type="entry name" value="HTH_AraC"/>
</dbReference>
<evidence type="ECO:0000256" key="2">
    <source>
        <dbReference type="ARBA" id="ARBA00023125"/>
    </source>
</evidence>
<dbReference type="PROSITE" id="PS01124">
    <property type="entry name" value="HTH_ARAC_FAMILY_2"/>
    <property type="match status" value="1"/>
</dbReference>
<reference evidence="5 6" key="1">
    <citation type="journal article" date="2014" name="Int. J. Syst. Evol. Microbiol.">
        <title>Complete genome sequence of Corynebacterium casei LMG S-19264T (=DSM 44701T), isolated from a smear-ripened cheese.</title>
        <authorList>
            <consortium name="US DOE Joint Genome Institute (JGI-PGF)"/>
            <person name="Walter F."/>
            <person name="Albersmeier A."/>
            <person name="Kalinowski J."/>
            <person name="Ruckert C."/>
        </authorList>
    </citation>
    <scope>NUCLEOTIDE SEQUENCE [LARGE SCALE GENOMIC DNA]</scope>
    <source>
        <strain evidence="5 6">CGMCC 1.7029</strain>
    </source>
</reference>
<keyword evidence="1" id="KW-0805">Transcription regulation</keyword>
<evidence type="ECO:0000313" key="5">
    <source>
        <dbReference type="EMBL" id="GGO38509.1"/>
    </source>
</evidence>